<organism evidence="5">
    <name type="scientific">Capitella teleta</name>
    <name type="common">Polychaete worm</name>
    <dbReference type="NCBI Taxonomy" id="283909"/>
    <lineage>
        <taxon>Eukaryota</taxon>
        <taxon>Metazoa</taxon>
        <taxon>Spiralia</taxon>
        <taxon>Lophotrochozoa</taxon>
        <taxon>Annelida</taxon>
        <taxon>Polychaeta</taxon>
        <taxon>Sedentaria</taxon>
        <taxon>Scolecida</taxon>
        <taxon>Capitellidae</taxon>
        <taxon>Capitella</taxon>
    </lineage>
</organism>
<dbReference type="SUPFAM" id="SSF48726">
    <property type="entry name" value="Immunoglobulin"/>
    <property type="match status" value="2"/>
</dbReference>
<dbReference type="AlphaFoldDB" id="R7UQT7"/>
<evidence type="ECO:0000259" key="4">
    <source>
        <dbReference type="PROSITE" id="PS50835"/>
    </source>
</evidence>
<name>R7UQT7_CAPTE</name>
<dbReference type="GO" id="GO:0098609">
    <property type="term" value="P:cell-cell adhesion"/>
    <property type="evidence" value="ECO:0007669"/>
    <property type="project" value="TreeGrafter"/>
</dbReference>
<dbReference type="InterPro" id="IPR013783">
    <property type="entry name" value="Ig-like_fold"/>
</dbReference>
<protein>
    <recommendedName>
        <fullName evidence="4">Ig-like domain-containing protein</fullName>
    </recommendedName>
</protein>
<dbReference type="InterPro" id="IPR013098">
    <property type="entry name" value="Ig_I-set"/>
</dbReference>
<dbReference type="InterPro" id="IPR003598">
    <property type="entry name" value="Ig_sub2"/>
</dbReference>
<accession>R7UQT7</accession>
<dbReference type="FunFam" id="2.60.40.10:FF:000032">
    <property type="entry name" value="palladin isoform X1"/>
    <property type="match status" value="1"/>
</dbReference>
<evidence type="ECO:0000256" key="1">
    <source>
        <dbReference type="ARBA" id="ARBA00022737"/>
    </source>
</evidence>
<dbReference type="InterPro" id="IPR036179">
    <property type="entry name" value="Ig-like_dom_sf"/>
</dbReference>
<sequence length="203" mass="22218">MAQTPPVLGEVSPTFLMQNPDDTLDIFCEATANPEPTLTWLKNYKELKETERITISGNRVQIRRLKAEDGGMYTCNFKNSVGQVSHGMKIVVNDGGISVPGGNVYINKAPANVTENEGSRAKMQCEADGYPRNITYHWFKDRQSVQEIHGLMARAAIYADGSLVISSVIKEDSGLYSCRPSNGLGPPPEASAYLNITCECLLS</sequence>
<dbReference type="EMBL" id="KB301235">
    <property type="protein sequence ID" value="ELU05781.1"/>
    <property type="molecule type" value="Genomic_DNA"/>
</dbReference>
<keyword evidence="1" id="KW-0677">Repeat</keyword>
<dbReference type="OrthoDB" id="6148654at2759"/>
<evidence type="ECO:0000256" key="3">
    <source>
        <dbReference type="ARBA" id="ARBA00023319"/>
    </source>
</evidence>
<evidence type="ECO:0000313" key="6">
    <source>
        <dbReference type="EnsemblMetazoa" id="CapteP193229"/>
    </source>
</evidence>
<reference evidence="7" key="1">
    <citation type="submission" date="2012-12" db="EMBL/GenBank/DDBJ databases">
        <authorList>
            <person name="Hellsten U."/>
            <person name="Grimwood J."/>
            <person name="Chapman J.A."/>
            <person name="Shapiro H."/>
            <person name="Aerts A."/>
            <person name="Otillar R.P."/>
            <person name="Terry A.Y."/>
            <person name="Boore J.L."/>
            <person name="Simakov O."/>
            <person name="Marletaz F."/>
            <person name="Cho S.-J."/>
            <person name="Edsinger-Gonzales E."/>
            <person name="Havlak P."/>
            <person name="Kuo D.-H."/>
            <person name="Larsson T."/>
            <person name="Lv J."/>
            <person name="Arendt D."/>
            <person name="Savage R."/>
            <person name="Osoegawa K."/>
            <person name="de Jong P."/>
            <person name="Lindberg D.R."/>
            <person name="Seaver E.C."/>
            <person name="Weisblat D.A."/>
            <person name="Putnam N.H."/>
            <person name="Grigoriev I.V."/>
            <person name="Rokhsar D.S."/>
        </authorList>
    </citation>
    <scope>NUCLEOTIDE SEQUENCE</scope>
    <source>
        <strain evidence="7">I ESC-2004</strain>
    </source>
</reference>
<reference evidence="6" key="3">
    <citation type="submission" date="2015-06" db="UniProtKB">
        <authorList>
            <consortium name="EnsemblMetazoa"/>
        </authorList>
    </citation>
    <scope>IDENTIFICATION</scope>
</reference>
<dbReference type="EMBL" id="AMQN01007709">
    <property type="status" value="NOT_ANNOTATED_CDS"/>
    <property type="molecule type" value="Genomic_DNA"/>
</dbReference>
<gene>
    <name evidence="5" type="ORF">CAPTEDRAFT_193229</name>
</gene>
<dbReference type="OMA" id="ANHTARM"/>
<dbReference type="SMART" id="SM00408">
    <property type="entry name" value="IGc2"/>
    <property type="match status" value="2"/>
</dbReference>
<dbReference type="Pfam" id="PF13927">
    <property type="entry name" value="Ig_3"/>
    <property type="match status" value="1"/>
</dbReference>
<dbReference type="HOGENOM" id="CLU_1499987_0_0_1"/>
<feature type="domain" description="Ig-like" evidence="4">
    <location>
        <begin position="100"/>
        <end position="197"/>
    </location>
</feature>
<proteinExistence type="predicted"/>
<dbReference type="Pfam" id="PF07679">
    <property type="entry name" value="I-set"/>
    <property type="match status" value="1"/>
</dbReference>
<reference evidence="5 7" key="2">
    <citation type="journal article" date="2013" name="Nature">
        <title>Insights into bilaterian evolution from three spiralian genomes.</title>
        <authorList>
            <person name="Simakov O."/>
            <person name="Marletaz F."/>
            <person name="Cho S.J."/>
            <person name="Edsinger-Gonzales E."/>
            <person name="Havlak P."/>
            <person name="Hellsten U."/>
            <person name="Kuo D.H."/>
            <person name="Larsson T."/>
            <person name="Lv J."/>
            <person name="Arendt D."/>
            <person name="Savage R."/>
            <person name="Osoegawa K."/>
            <person name="de Jong P."/>
            <person name="Grimwood J."/>
            <person name="Chapman J.A."/>
            <person name="Shapiro H."/>
            <person name="Aerts A."/>
            <person name="Otillar R.P."/>
            <person name="Terry A.Y."/>
            <person name="Boore J.L."/>
            <person name="Grigoriev I.V."/>
            <person name="Lindberg D.R."/>
            <person name="Seaver E.C."/>
            <person name="Weisblat D.A."/>
            <person name="Putnam N.H."/>
            <person name="Rokhsar D.S."/>
        </authorList>
    </citation>
    <scope>NUCLEOTIDE SEQUENCE</scope>
    <source>
        <strain evidence="5 7">I ESC-2004</strain>
    </source>
</reference>
<keyword evidence="2" id="KW-1015">Disulfide bond</keyword>
<keyword evidence="3" id="KW-0393">Immunoglobulin domain</keyword>
<dbReference type="PANTHER" id="PTHR44170">
    <property type="entry name" value="PROTEIN SIDEKICK"/>
    <property type="match status" value="1"/>
</dbReference>
<dbReference type="PROSITE" id="PS50835">
    <property type="entry name" value="IG_LIKE"/>
    <property type="match status" value="2"/>
</dbReference>
<evidence type="ECO:0000313" key="7">
    <source>
        <dbReference type="Proteomes" id="UP000014760"/>
    </source>
</evidence>
<dbReference type="Proteomes" id="UP000014760">
    <property type="component" value="Unassembled WGS sequence"/>
</dbReference>
<dbReference type="Gene3D" id="2.60.40.10">
    <property type="entry name" value="Immunoglobulins"/>
    <property type="match status" value="2"/>
</dbReference>
<dbReference type="EnsemblMetazoa" id="CapteT193229">
    <property type="protein sequence ID" value="CapteP193229"/>
    <property type="gene ID" value="CapteG193229"/>
</dbReference>
<dbReference type="STRING" id="283909.R7UQT7"/>
<dbReference type="SMART" id="SM00409">
    <property type="entry name" value="IG"/>
    <property type="match status" value="2"/>
</dbReference>
<evidence type="ECO:0000256" key="2">
    <source>
        <dbReference type="ARBA" id="ARBA00023157"/>
    </source>
</evidence>
<keyword evidence="7" id="KW-1185">Reference proteome</keyword>
<dbReference type="InterPro" id="IPR003599">
    <property type="entry name" value="Ig_sub"/>
</dbReference>
<dbReference type="InterPro" id="IPR007110">
    <property type="entry name" value="Ig-like_dom"/>
</dbReference>
<evidence type="ECO:0000313" key="5">
    <source>
        <dbReference type="EMBL" id="ELU05781.1"/>
    </source>
</evidence>
<dbReference type="PANTHER" id="PTHR44170:SF32">
    <property type="entry name" value="PROTEIN TURTLE-LIKE PROTEIN"/>
    <property type="match status" value="1"/>
</dbReference>
<feature type="domain" description="Ig-like" evidence="4">
    <location>
        <begin position="6"/>
        <end position="91"/>
    </location>
</feature>